<comment type="caution">
    <text evidence="1">The sequence shown here is derived from an EMBL/GenBank/DDBJ whole genome shotgun (WGS) entry which is preliminary data.</text>
</comment>
<reference evidence="1 2" key="1">
    <citation type="submission" date="2024-05" db="EMBL/GenBank/DDBJ databases">
        <title>Three bacterial strains, DH-69, EH-24, and ECK-19 isolated from coastal sediments.</title>
        <authorList>
            <person name="Ye Y.-Q."/>
            <person name="Du Z.-J."/>
        </authorList>
    </citation>
    <scope>NUCLEOTIDE SEQUENCE [LARGE SCALE GENOMIC DNA]</scope>
    <source>
        <strain evidence="1 2">ECK-19</strain>
    </source>
</reference>
<gene>
    <name evidence="1" type="ORF">ABFZ84_05065</name>
</gene>
<name>A0ABV3Z2Y4_9PROT</name>
<evidence type="ECO:0000313" key="2">
    <source>
        <dbReference type="Proteomes" id="UP001560685"/>
    </source>
</evidence>
<evidence type="ECO:0000313" key="1">
    <source>
        <dbReference type="EMBL" id="MEX6632913.1"/>
    </source>
</evidence>
<proteinExistence type="predicted"/>
<sequence length="209" mass="22944">MDTFQDNHTMFKNDARRYRRISLSLPVRIVINAVDEYEGRLLNMSPGDMAIVVDAKVVVGDAAVITIEGLDVIECTVARVFPDGFAGSFLLSKRRRALLTEQLMMLANPTFSDGLGDRRNTPRHREGNSRTVCRLDDGASLFVKIVDTSVNGVSIDAPRRPPVGASIHVGRRRGVIVRHTPRGFVVVYETPSTDAASADADPTQILRAV</sequence>
<dbReference type="RefSeq" id="WP_369312848.1">
    <property type="nucleotide sequence ID" value="NZ_JBEHZE010000001.1"/>
</dbReference>
<dbReference type="Proteomes" id="UP001560685">
    <property type="component" value="Unassembled WGS sequence"/>
</dbReference>
<protein>
    <submittedName>
        <fullName evidence="1">PilZ domain-containing protein</fullName>
    </submittedName>
</protein>
<dbReference type="SUPFAM" id="SSF141371">
    <property type="entry name" value="PilZ domain-like"/>
    <property type="match status" value="1"/>
</dbReference>
<organism evidence="1 2">
    <name type="scientific">Hyphococcus lacteus</name>
    <dbReference type="NCBI Taxonomy" id="3143536"/>
    <lineage>
        <taxon>Bacteria</taxon>
        <taxon>Pseudomonadati</taxon>
        <taxon>Pseudomonadota</taxon>
        <taxon>Alphaproteobacteria</taxon>
        <taxon>Parvularculales</taxon>
        <taxon>Parvularculaceae</taxon>
        <taxon>Hyphococcus</taxon>
    </lineage>
</organism>
<keyword evidence="2" id="KW-1185">Reference proteome</keyword>
<accession>A0ABV3Z2Y4</accession>
<dbReference type="EMBL" id="JBEHZE010000001">
    <property type="protein sequence ID" value="MEX6632913.1"/>
    <property type="molecule type" value="Genomic_DNA"/>
</dbReference>